<dbReference type="InterPro" id="IPR036097">
    <property type="entry name" value="HisK_dim/P_sf"/>
</dbReference>
<evidence type="ECO:0000256" key="4">
    <source>
        <dbReference type="SAM" id="Phobius"/>
    </source>
</evidence>
<dbReference type="Gene3D" id="1.10.287.130">
    <property type="match status" value="1"/>
</dbReference>
<dbReference type="OrthoDB" id="9810447at2"/>
<dbReference type="EC" id="2.7.13.3" evidence="2"/>
<evidence type="ECO:0000313" key="6">
    <source>
        <dbReference type="EMBL" id="RCR67749.1"/>
    </source>
</evidence>
<name>A0A368JJA8_9BACT</name>
<evidence type="ECO:0000256" key="1">
    <source>
        <dbReference type="ARBA" id="ARBA00000085"/>
    </source>
</evidence>
<evidence type="ECO:0000313" key="7">
    <source>
        <dbReference type="Proteomes" id="UP000253383"/>
    </source>
</evidence>
<dbReference type="Pfam" id="PF02518">
    <property type="entry name" value="HATPase_c"/>
    <property type="match status" value="1"/>
</dbReference>
<dbReference type="PROSITE" id="PS50109">
    <property type="entry name" value="HIS_KIN"/>
    <property type="match status" value="1"/>
</dbReference>
<sequence>MRVVKETLYKLIGSPDGFSLEARIFNAICVLILVVMGYNIPFSFSVGLPETGWICTVLLGVSGYVYYLTRIRKKFVAALTIAGVTITILFAVNYFFNSGMSGASLLSFTITLFLLLIAGPSRHSQFWVLFNLAIVLSLLAVEYLYPQFIVETYPDRLAQTVDLASTYCVNVFFLYFGTLFFTKAYKVEQKRVEERSVVFERLNEEKNKLFSIVSHDLRSPLASVQQYLEVLKQIELDSDERKKIESELLVGINHTQEMLVNLLSWSTSQMRGTTVSLAPVNVSACLKPIIEIYKPLAAQKEIQLVLRVDGLPNVLADGNLLQLIVRNLVGNAIKFTPTGGQITIEATRTDTSGLITVKDTGRGIKEADKPQLFSLKAQPTFGTNNERGVGLGLFLCKQYAEVQQGAIWFESQEKVGTTFFLALPLPIRAKN</sequence>
<protein>
    <recommendedName>
        <fullName evidence="2">histidine kinase</fullName>
        <ecNumber evidence="2">2.7.13.3</ecNumber>
    </recommendedName>
</protein>
<dbReference type="Gene3D" id="3.30.565.10">
    <property type="entry name" value="Histidine kinase-like ATPase, C-terminal domain"/>
    <property type="match status" value="1"/>
</dbReference>
<gene>
    <name evidence="6" type="ORF">DUE52_20330</name>
</gene>
<feature type="transmembrane region" description="Helical" evidence="4">
    <location>
        <begin position="20"/>
        <end position="39"/>
    </location>
</feature>
<dbReference type="AlphaFoldDB" id="A0A368JJA8"/>
<proteinExistence type="predicted"/>
<dbReference type="PANTHER" id="PTHR43547:SF2">
    <property type="entry name" value="HYBRID SIGNAL TRANSDUCTION HISTIDINE KINASE C"/>
    <property type="match status" value="1"/>
</dbReference>
<dbReference type="PANTHER" id="PTHR43547">
    <property type="entry name" value="TWO-COMPONENT HISTIDINE KINASE"/>
    <property type="match status" value="1"/>
</dbReference>
<keyword evidence="4" id="KW-0812">Transmembrane</keyword>
<evidence type="ECO:0000256" key="3">
    <source>
        <dbReference type="ARBA" id="ARBA00022553"/>
    </source>
</evidence>
<dbReference type="SMART" id="SM00388">
    <property type="entry name" value="HisKA"/>
    <property type="match status" value="1"/>
</dbReference>
<dbReference type="InterPro" id="IPR036890">
    <property type="entry name" value="HATPase_C_sf"/>
</dbReference>
<feature type="transmembrane region" description="Helical" evidence="4">
    <location>
        <begin position="126"/>
        <end position="144"/>
    </location>
</feature>
<dbReference type="InterPro" id="IPR003661">
    <property type="entry name" value="HisK_dim/P_dom"/>
</dbReference>
<dbReference type="Proteomes" id="UP000253383">
    <property type="component" value="Unassembled WGS sequence"/>
</dbReference>
<comment type="catalytic activity">
    <reaction evidence="1">
        <text>ATP + protein L-histidine = ADP + protein N-phospho-L-histidine.</text>
        <dbReference type="EC" id="2.7.13.3"/>
    </reaction>
</comment>
<dbReference type="RefSeq" id="WP_114407880.1">
    <property type="nucleotide sequence ID" value="NZ_QOWE01000017.1"/>
</dbReference>
<feature type="transmembrane region" description="Helical" evidence="4">
    <location>
        <begin position="102"/>
        <end position="119"/>
    </location>
</feature>
<dbReference type="PRINTS" id="PR00344">
    <property type="entry name" value="BCTRLSENSOR"/>
</dbReference>
<evidence type="ECO:0000259" key="5">
    <source>
        <dbReference type="PROSITE" id="PS50109"/>
    </source>
</evidence>
<dbReference type="InterPro" id="IPR003594">
    <property type="entry name" value="HATPase_dom"/>
</dbReference>
<dbReference type="SUPFAM" id="SSF47384">
    <property type="entry name" value="Homodimeric domain of signal transducing histidine kinase"/>
    <property type="match status" value="1"/>
</dbReference>
<dbReference type="EMBL" id="QOWE01000017">
    <property type="protein sequence ID" value="RCR67749.1"/>
    <property type="molecule type" value="Genomic_DNA"/>
</dbReference>
<dbReference type="SUPFAM" id="SSF55874">
    <property type="entry name" value="ATPase domain of HSP90 chaperone/DNA topoisomerase II/histidine kinase"/>
    <property type="match status" value="1"/>
</dbReference>
<dbReference type="InterPro" id="IPR005467">
    <property type="entry name" value="His_kinase_dom"/>
</dbReference>
<dbReference type="SMART" id="SM00387">
    <property type="entry name" value="HATPase_c"/>
    <property type="match status" value="1"/>
</dbReference>
<accession>A0A368JJA8</accession>
<dbReference type="CDD" id="cd00082">
    <property type="entry name" value="HisKA"/>
    <property type="match status" value="1"/>
</dbReference>
<feature type="transmembrane region" description="Helical" evidence="4">
    <location>
        <begin position="51"/>
        <end position="68"/>
    </location>
</feature>
<feature type="transmembrane region" description="Helical" evidence="4">
    <location>
        <begin position="75"/>
        <end position="96"/>
    </location>
</feature>
<keyword evidence="4" id="KW-1133">Transmembrane helix</keyword>
<keyword evidence="4" id="KW-0472">Membrane</keyword>
<evidence type="ECO:0000256" key="2">
    <source>
        <dbReference type="ARBA" id="ARBA00012438"/>
    </source>
</evidence>
<keyword evidence="3" id="KW-0597">Phosphoprotein</keyword>
<organism evidence="6 7">
    <name type="scientific">Larkinella punicea</name>
    <dbReference type="NCBI Taxonomy" id="2315727"/>
    <lineage>
        <taxon>Bacteria</taxon>
        <taxon>Pseudomonadati</taxon>
        <taxon>Bacteroidota</taxon>
        <taxon>Cytophagia</taxon>
        <taxon>Cytophagales</taxon>
        <taxon>Spirosomataceae</taxon>
        <taxon>Larkinella</taxon>
    </lineage>
</organism>
<comment type="caution">
    <text evidence="6">The sequence shown here is derived from an EMBL/GenBank/DDBJ whole genome shotgun (WGS) entry which is preliminary data.</text>
</comment>
<keyword evidence="6" id="KW-0418">Kinase</keyword>
<keyword evidence="7" id="KW-1185">Reference proteome</keyword>
<dbReference type="InterPro" id="IPR004358">
    <property type="entry name" value="Sig_transdc_His_kin-like_C"/>
</dbReference>
<reference evidence="6 7" key="1">
    <citation type="submission" date="2018-07" db="EMBL/GenBank/DDBJ databases">
        <title>Genome analysis of Larkinella rosea.</title>
        <authorList>
            <person name="Zhou Z."/>
            <person name="Wang G."/>
        </authorList>
    </citation>
    <scope>NUCLEOTIDE SEQUENCE [LARGE SCALE GENOMIC DNA]</scope>
    <source>
        <strain evidence="7">zzj9</strain>
    </source>
</reference>
<feature type="domain" description="Histidine kinase" evidence="5">
    <location>
        <begin position="212"/>
        <end position="427"/>
    </location>
</feature>
<dbReference type="GO" id="GO:0000155">
    <property type="term" value="F:phosphorelay sensor kinase activity"/>
    <property type="evidence" value="ECO:0007669"/>
    <property type="project" value="InterPro"/>
</dbReference>
<dbReference type="Pfam" id="PF00512">
    <property type="entry name" value="HisKA"/>
    <property type="match status" value="1"/>
</dbReference>
<feature type="transmembrane region" description="Helical" evidence="4">
    <location>
        <begin position="164"/>
        <end position="182"/>
    </location>
</feature>
<keyword evidence="6" id="KW-0808">Transferase</keyword>